<protein>
    <submittedName>
        <fullName evidence="1">Uncharacterized protein</fullName>
    </submittedName>
</protein>
<accession>A0AAN9FL57</accession>
<dbReference type="AlphaFoldDB" id="A0AAN9FL57"/>
<comment type="caution">
    <text evidence="1">The sequence shown here is derived from an EMBL/GenBank/DDBJ whole genome shotgun (WGS) entry which is preliminary data.</text>
</comment>
<proteinExistence type="predicted"/>
<name>A0AAN9FL57_CLITE</name>
<sequence>MDNTLSANDNNNNIILLKHTAPFFSFLSTSKEMLFLRTWKWLILNPFSLQFHATMPRVAFFTVSPTP</sequence>
<organism evidence="1 2">
    <name type="scientific">Clitoria ternatea</name>
    <name type="common">Butterfly pea</name>
    <dbReference type="NCBI Taxonomy" id="43366"/>
    <lineage>
        <taxon>Eukaryota</taxon>
        <taxon>Viridiplantae</taxon>
        <taxon>Streptophyta</taxon>
        <taxon>Embryophyta</taxon>
        <taxon>Tracheophyta</taxon>
        <taxon>Spermatophyta</taxon>
        <taxon>Magnoliopsida</taxon>
        <taxon>eudicotyledons</taxon>
        <taxon>Gunneridae</taxon>
        <taxon>Pentapetalae</taxon>
        <taxon>rosids</taxon>
        <taxon>fabids</taxon>
        <taxon>Fabales</taxon>
        <taxon>Fabaceae</taxon>
        <taxon>Papilionoideae</taxon>
        <taxon>50 kb inversion clade</taxon>
        <taxon>NPAAA clade</taxon>
        <taxon>indigoferoid/millettioid clade</taxon>
        <taxon>Phaseoleae</taxon>
        <taxon>Clitoria</taxon>
    </lineage>
</organism>
<evidence type="ECO:0000313" key="1">
    <source>
        <dbReference type="EMBL" id="KAK7278165.1"/>
    </source>
</evidence>
<dbReference type="Proteomes" id="UP001359559">
    <property type="component" value="Unassembled WGS sequence"/>
</dbReference>
<reference evidence="1 2" key="1">
    <citation type="submission" date="2024-01" db="EMBL/GenBank/DDBJ databases">
        <title>The genomes of 5 underutilized Papilionoideae crops provide insights into root nodulation and disease resistance.</title>
        <authorList>
            <person name="Yuan L."/>
        </authorList>
    </citation>
    <scope>NUCLEOTIDE SEQUENCE [LARGE SCALE GENOMIC DNA]</scope>
    <source>
        <strain evidence="1">LY-2023</strain>
        <tissue evidence="1">Leaf</tissue>
    </source>
</reference>
<keyword evidence="2" id="KW-1185">Reference proteome</keyword>
<evidence type="ECO:0000313" key="2">
    <source>
        <dbReference type="Proteomes" id="UP001359559"/>
    </source>
</evidence>
<gene>
    <name evidence="1" type="ORF">RJT34_23190</name>
</gene>
<dbReference type="EMBL" id="JAYKXN010000006">
    <property type="protein sequence ID" value="KAK7278165.1"/>
    <property type="molecule type" value="Genomic_DNA"/>
</dbReference>